<dbReference type="AlphaFoldDB" id="M3D1U0"/>
<dbReference type="GeneID" id="27897907"/>
<evidence type="ECO:0000313" key="2">
    <source>
        <dbReference type="Proteomes" id="UP000016931"/>
    </source>
</evidence>
<accession>M3D1U0</accession>
<reference evidence="1 2" key="1">
    <citation type="journal article" date="2012" name="PLoS Pathog.">
        <title>Diverse lifestyles and strategies of plant pathogenesis encoded in the genomes of eighteen Dothideomycetes fungi.</title>
        <authorList>
            <person name="Ohm R.A."/>
            <person name="Feau N."/>
            <person name="Henrissat B."/>
            <person name="Schoch C.L."/>
            <person name="Horwitz B.A."/>
            <person name="Barry K.W."/>
            <person name="Condon B.J."/>
            <person name="Copeland A.C."/>
            <person name="Dhillon B."/>
            <person name="Glaser F."/>
            <person name="Hesse C.N."/>
            <person name="Kosti I."/>
            <person name="LaButti K."/>
            <person name="Lindquist E.A."/>
            <person name="Lucas S."/>
            <person name="Salamov A.A."/>
            <person name="Bradshaw R.E."/>
            <person name="Ciuffetti L."/>
            <person name="Hamelin R.C."/>
            <person name="Kema G.H.J."/>
            <person name="Lawrence C."/>
            <person name="Scott J.A."/>
            <person name="Spatafora J.W."/>
            <person name="Turgeon B.G."/>
            <person name="de Wit P.J.G.M."/>
            <person name="Zhong S."/>
            <person name="Goodwin S.B."/>
            <person name="Grigoriev I.V."/>
        </authorList>
    </citation>
    <scope>NUCLEOTIDE SEQUENCE [LARGE SCALE GENOMIC DNA]</scope>
    <source>
        <strain evidence="1 2">SO2202</strain>
    </source>
</reference>
<protein>
    <submittedName>
        <fullName evidence="1">Uncharacterized protein</fullName>
    </submittedName>
</protein>
<dbReference type="HOGENOM" id="CLU_1511515_0_0_1"/>
<proteinExistence type="predicted"/>
<sequence length="178" mass="20252">MCELNYGAASELRHNELLFAQAALDPQPDHRQEAWQRRLARYPIPPAIRLSNHILEHNQCSKLAETGGLLESPFSRDSVLLGREWHGEARGGWHEQLHRCLWPPSHDHIVIEYLMQHACQAVLLLALYPWRPVDAPSTCNPVVTRHPQCSQRHAPPSRPKASLLGTLTRLMDVLLGEH</sequence>
<gene>
    <name evidence="1" type="ORF">SEPMUDRAFT_109205</name>
</gene>
<dbReference type="Proteomes" id="UP000016931">
    <property type="component" value="Unassembled WGS sequence"/>
</dbReference>
<keyword evidence="2" id="KW-1185">Reference proteome</keyword>
<name>M3D1U0_SPHMS</name>
<evidence type="ECO:0000313" key="1">
    <source>
        <dbReference type="EMBL" id="EMF11092.1"/>
    </source>
</evidence>
<dbReference type="RefSeq" id="XP_016759213.1">
    <property type="nucleotide sequence ID" value="XM_016900770.1"/>
</dbReference>
<dbReference type="EMBL" id="KB456266">
    <property type="protein sequence ID" value="EMF11092.1"/>
    <property type="molecule type" value="Genomic_DNA"/>
</dbReference>
<organism evidence="1 2">
    <name type="scientific">Sphaerulina musiva (strain SO2202)</name>
    <name type="common">Poplar stem canker fungus</name>
    <name type="synonym">Septoria musiva</name>
    <dbReference type="NCBI Taxonomy" id="692275"/>
    <lineage>
        <taxon>Eukaryota</taxon>
        <taxon>Fungi</taxon>
        <taxon>Dikarya</taxon>
        <taxon>Ascomycota</taxon>
        <taxon>Pezizomycotina</taxon>
        <taxon>Dothideomycetes</taxon>
        <taxon>Dothideomycetidae</taxon>
        <taxon>Mycosphaerellales</taxon>
        <taxon>Mycosphaerellaceae</taxon>
        <taxon>Sphaerulina</taxon>
    </lineage>
</organism>
<dbReference type="OrthoDB" id="2849215at2759"/>